<dbReference type="GO" id="GO:1902884">
    <property type="term" value="P:positive regulation of response to oxidative stress"/>
    <property type="evidence" value="ECO:0007669"/>
    <property type="project" value="InterPro"/>
</dbReference>
<dbReference type="InterPro" id="IPR005331">
    <property type="entry name" value="Sulfotransferase"/>
</dbReference>
<sequence length="345" mass="40787">MYLFDQKLQSIISKSNVIPYLILFVPYYLMIKEIWIVGKDIRQVCALTNHPARLQALGCLKLDEKQMETAMTMYRNLCPNGERECDIVNPFISFPTTFNIVPGHSINTCDISDNLSSLLKAIMCFLSRPEYFSLKHVSLLGDDSDLESCKYDTELTRMVPNAEEWLNIALIRDPLERTVSTFLKHCRDAFTGSSENIAGRCHGCDDDLECFLKRQHLSDLLWVKKQGMPGILNKLLTPQNWQCEFRYFYDLFYLLRYDPRTPKPTILKLRDMWQENGVPKKYLNRVLSEIFPSRNHEFVDYDHYEFAEYRRLILNTTTLYENFMKQYFYDFILFRFPPPKQIPVY</sequence>
<dbReference type="InterPro" id="IPR007669">
    <property type="entry name" value="Chst-1-like"/>
</dbReference>
<reference evidence="2" key="1">
    <citation type="submission" date="2024-02" db="UniProtKB">
        <authorList>
            <consortium name="WormBaseParasite"/>
        </authorList>
    </citation>
    <scope>IDENTIFICATION</scope>
</reference>
<keyword evidence="1" id="KW-1185">Reference proteome</keyword>
<dbReference type="GO" id="GO:0016020">
    <property type="term" value="C:membrane"/>
    <property type="evidence" value="ECO:0007669"/>
    <property type="project" value="InterPro"/>
</dbReference>
<evidence type="ECO:0000313" key="2">
    <source>
        <dbReference type="WBParaSite" id="MBELARI_LOCUS15626"/>
    </source>
</evidence>
<name>A0AAF3ENY1_9BILA</name>
<dbReference type="GO" id="GO:0047756">
    <property type="term" value="F:chondroitin 4-sulfotransferase activity"/>
    <property type="evidence" value="ECO:0007669"/>
    <property type="project" value="InterPro"/>
</dbReference>
<accession>A0AAF3ENY1</accession>
<evidence type="ECO:0000313" key="1">
    <source>
        <dbReference type="Proteomes" id="UP000887575"/>
    </source>
</evidence>
<protein>
    <submittedName>
        <fullName evidence="2">Uncharacterized protein</fullName>
    </submittedName>
</protein>
<dbReference type="Proteomes" id="UP000887575">
    <property type="component" value="Unassembled WGS sequence"/>
</dbReference>
<dbReference type="Pfam" id="PF03567">
    <property type="entry name" value="Sulfotransfer_2"/>
    <property type="match status" value="1"/>
</dbReference>
<dbReference type="PANTHER" id="PTHR22900:SF10">
    <property type="entry name" value="CARBOHYDRATE SULFOTRANSFERASE"/>
    <property type="match status" value="1"/>
</dbReference>
<dbReference type="AlphaFoldDB" id="A0AAF3ENY1"/>
<proteinExistence type="predicted"/>
<dbReference type="PANTHER" id="PTHR22900">
    <property type="entry name" value="PROTEIN CBG14245-RELATED"/>
    <property type="match status" value="1"/>
</dbReference>
<dbReference type="GO" id="GO:0050650">
    <property type="term" value="P:chondroitin sulfate proteoglycan biosynthetic process"/>
    <property type="evidence" value="ECO:0007669"/>
    <property type="project" value="InterPro"/>
</dbReference>
<dbReference type="WBParaSite" id="MBELARI_LOCUS15626">
    <property type="protein sequence ID" value="MBELARI_LOCUS15626"/>
    <property type="gene ID" value="MBELARI_LOCUS15626"/>
</dbReference>
<organism evidence="1 2">
    <name type="scientific">Mesorhabditis belari</name>
    <dbReference type="NCBI Taxonomy" id="2138241"/>
    <lineage>
        <taxon>Eukaryota</taxon>
        <taxon>Metazoa</taxon>
        <taxon>Ecdysozoa</taxon>
        <taxon>Nematoda</taxon>
        <taxon>Chromadorea</taxon>
        <taxon>Rhabditida</taxon>
        <taxon>Rhabditina</taxon>
        <taxon>Rhabditomorpha</taxon>
        <taxon>Rhabditoidea</taxon>
        <taxon>Rhabditidae</taxon>
        <taxon>Mesorhabditinae</taxon>
        <taxon>Mesorhabditis</taxon>
    </lineage>
</organism>